<sequence>MSTVETFSEQVRLAATTHNAGLFSDLFQLEEYNPGVIALQKDLYNIDTVRCESIVNRVLEDQSSALSEFVCAYLVVLRNLKDPSIIDVYDHYANFYSTLVPVFNGADTFYQVSLVRRLSSELVSLAFLADNHENLKGKARKTNSAARLLSKIFNIMLADRAPMEESKRQGIFHITNLAFKAYFKLDSIRLCQTLISNIRTGNVNIDIYPIAQQVTYRYYLGRYYLYSNLLRKADECLSFAFDKCTFQQWNNKRLILKFLIPCRIILGKFPSMQLLTKYQLVIPFAGLIQTLKSGNLYEYLNHLDVHFGFFYKTFTYVMLRERGTVLVWTCLLRRLSQIVVAERNVMTFDHCHLALSKSTQDPTLDMQDTESILVSLVSQRYIRGYLYHQKRLLVLSKTAPFPPISAIRVYTEKYDDQKAENHLSNVPSGPTEEVQEMVSGMGDGY</sequence>
<dbReference type="Proteomes" id="UP001448207">
    <property type="component" value="Unassembled WGS sequence"/>
</dbReference>
<evidence type="ECO:0008006" key="3">
    <source>
        <dbReference type="Google" id="ProtNLM"/>
    </source>
</evidence>
<dbReference type="EMBL" id="JBCLYO010000012">
    <property type="protein sequence ID" value="KAL0084257.1"/>
    <property type="molecule type" value="Genomic_DNA"/>
</dbReference>
<organism evidence="1 2">
    <name type="scientific">Phycomyces blakesleeanus</name>
    <dbReference type="NCBI Taxonomy" id="4837"/>
    <lineage>
        <taxon>Eukaryota</taxon>
        <taxon>Fungi</taxon>
        <taxon>Fungi incertae sedis</taxon>
        <taxon>Mucoromycota</taxon>
        <taxon>Mucoromycotina</taxon>
        <taxon>Mucoromycetes</taxon>
        <taxon>Mucorales</taxon>
        <taxon>Phycomycetaceae</taxon>
        <taxon>Phycomyces</taxon>
    </lineage>
</organism>
<protein>
    <recommendedName>
        <fullName evidence="3">PCI domain-containing protein</fullName>
    </recommendedName>
</protein>
<dbReference type="PANTHER" id="PTHR12732:SF8">
    <property type="entry name" value="NUCLEAR MRNA EXPORT PROTEIN THP1"/>
    <property type="match status" value="1"/>
</dbReference>
<reference evidence="1 2" key="1">
    <citation type="submission" date="2024-04" db="EMBL/GenBank/DDBJ databases">
        <title>Symmetric and asymmetric DNA N6-adenine methylation regulates different biological responses in Mucorales.</title>
        <authorList>
            <consortium name="Lawrence Berkeley National Laboratory"/>
            <person name="Lax C."/>
            <person name="Mondo S.J."/>
            <person name="Osorio-Concepcion M."/>
            <person name="Muszewska A."/>
            <person name="Corrochano-Luque M."/>
            <person name="Gutierrez G."/>
            <person name="Riley R."/>
            <person name="Lipzen A."/>
            <person name="Guo J."/>
            <person name="Hundley H."/>
            <person name="Amirebrahimi M."/>
            <person name="Ng V."/>
            <person name="Lorenzo-Gutierrez D."/>
            <person name="Binder U."/>
            <person name="Yang J."/>
            <person name="Song Y."/>
            <person name="Canovas D."/>
            <person name="Navarro E."/>
            <person name="Freitag M."/>
            <person name="Gabaldon T."/>
            <person name="Grigoriev I.V."/>
            <person name="Corrochano L.M."/>
            <person name="Nicolas F.E."/>
            <person name="Garre V."/>
        </authorList>
    </citation>
    <scope>NUCLEOTIDE SEQUENCE [LARGE SCALE GENOMIC DNA]</scope>
    <source>
        <strain evidence="1 2">L51</strain>
    </source>
</reference>
<evidence type="ECO:0000313" key="1">
    <source>
        <dbReference type="EMBL" id="KAL0084257.1"/>
    </source>
</evidence>
<dbReference type="InterPro" id="IPR036388">
    <property type="entry name" value="WH-like_DNA-bd_sf"/>
</dbReference>
<comment type="caution">
    <text evidence="1">The sequence shown here is derived from an EMBL/GenBank/DDBJ whole genome shotgun (WGS) entry which is preliminary data.</text>
</comment>
<dbReference type="InterPro" id="IPR045114">
    <property type="entry name" value="Csn12-like"/>
</dbReference>
<accession>A0ABR3AY01</accession>
<keyword evidence="2" id="KW-1185">Reference proteome</keyword>
<dbReference type="PANTHER" id="PTHR12732">
    <property type="entry name" value="UNCHARACTERIZED PROTEASOME COMPONENT REGION PCI-CONTAINING"/>
    <property type="match status" value="1"/>
</dbReference>
<evidence type="ECO:0000313" key="2">
    <source>
        <dbReference type="Proteomes" id="UP001448207"/>
    </source>
</evidence>
<dbReference type="SMART" id="SM00753">
    <property type="entry name" value="PAM"/>
    <property type="match status" value="1"/>
</dbReference>
<name>A0ABR3AY01_PHYBL</name>
<proteinExistence type="predicted"/>
<gene>
    <name evidence="1" type="ORF">J3Q64DRAFT_1746740</name>
</gene>
<dbReference type="Gene3D" id="1.10.10.10">
    <property type="entry name" value="Winged helix-like DNA-binding domain superfamily/Winged helix DNA-binding domain"/>
    <property type="match status" value="1"/>
</dbReference>